<evidence type="ECO:0000256" key="1">
    <source>
        <dbReference type="ARBA" id="ARBA00004123"/>
    </source>
</evidence>
<dbReference type="PANTHER" id="PTHR18034:SF3">
    <property type="entry name" value="PRE-MRNA-SPLICING FACTOR CWC22 HOMOLOG"/>
    <property type="match status" value="1"/>
</dbReference>
<comment type="similarity">
    <text evidence="2">Belongs to the CWC22 family.</text>
</comment>
<evidence type="ECO:0000256" key="5">
    <source>
        <dbReference type="ARBA" id="ARBA00023187"/>
    </source>
</evidence>
<keyword evidence="4" id="KW-0810">Translation regulation</keyword>
<keyword evidence="10" id="KW-1185">Reference proteome</keyword>
<dbReference type="SMART" id="SM00543">
    <property type="entry name" value="MIF4G"/>
    <property type="match status" value="1"/>
</dbReference>
<feature type="compositionally biased region" description="Basic and acidic residues" evidence="7">
    <location>
        <begin position="1"/>
        <end position="17"/>
    </location>
</feature>
<evidence type="ECO:0000256" key="4">
    <source>
        <dbReference type="ARBA" id="ARBA00022845"/>
    </source>
</evidence>
<organism evidence="9 10">
    <name type="scientific">Dovyalis caffra</name>
    <dbReference type="NCBI Taxonomy" id="77055"/>
    <lineage>
        <taxon>Eukaryota</taxon>
        <taxon>Viridiplantae</taxon>
        <taxon>Streptophyta</taxon>
        <taxon>Embryophyta</taxon>
        <taxon>Tracheophyta</taxon>
        <taxon>Spermatophyta</taxon>
        <taxon>Magnoliopsida</taxon>
        <taxon>eudicotyledons</taxon>
        <taxon>Gunneridae</taxon>
        <taxon>Pentapetalae</taxon>
        <taxon>rosids</taxon>
        <taxon>fabids</taxon>
        <taxon>Malpighiales</taxon>
        <taxon>Salicaceae</taxon>
        <taxon>Flacourtieae</taxon>
        <taxon>Dovyalis</taxon>
    </lineage>
</organism>
<dbReference type="Proteomes" id="UP001314170">
    <property type="component" value="Unassembled WGS sequence"/>
</dbReference>
<dbReference type="SUPFAM" id="SSF48371">
    <property type="entry name" value="ARM repeat"/>
    <property type="match status" value="1"/>
</dbReference>
<evidence type="ECO:0000259" key="8">
    <source>
        <dbReference type="PROSITE" id="PS51366"/>
    </source>
</evidence>
<proteinExistence type="inferred from homology"/>
<name>A0AAV1QNE8_9ROSI</name>
<keyword evidence="5" id="KW-0508">mRNA splicing</keyword>
<evidence type="ECO:0000313" key="9">
    <source>
        <dbReference type="EMBL" id="CAK7323041.1"/>
    </source>
</evidence>
<evidence type="ECO:0000256" key="7">
    <source>
        <dbReference type="SAM" id="MobiDB-lite"/>
    </source>
</evidence>
<evidence type="ECO:0000313" key="10">
    <source>
        <dbReference type="Proteomes" id="UP001314170"/>
    </source>
</evidence>
<sequence>MDSHKKDARSQGHRSLEDGTISNRSESVYVPPYRSARMRNEVQEKNSVEYQKLTWDALRKSINGLLNKMASPAFTNVFAAMVALVNTKFPDVGHLLLRRVVLQFKRGYKLNDKPVLLAAVKFLAHLVNQQVAHEIVALELLAVLLKNPTANSVEVALGFVTECGSMLQDLSPKGLDAAFERFRGILHEGEINKRVQFLIEGLFALRKARFQGYPAVRPELDLIEQEDQFTNEISLREEIDAEITSDMFKPDPHFVENERRYELLKKSILGEEEVVSDTVFDDHEKDYEEEPEDDKERKLKVEDKTETDLVNLRKENFEKCFVQQYSMIHRLGTKNLHNVANFFAHLLSKDALPWHVLAYIRLTLEDTISSSRIFIKFLFQELEQHLGLRKLNERLNDPSLQDSLESVFPKDEMKKTRFSINFFTAIGLGGITQTPRKCLNIMEQQKRFSEFESESDDKSISRAASSDSDFDSSKLELDSLKADRKAASKETGKFRLQLVAISSITISSDNKCQSFEMDWIFLEAHYLQLYIHLLIKVDDSDSDNWTDMHHKHVNRGPNLSHRSSGINILDQ</sequence>
<protein>
    <recommendedName>
        <fullName evidence="8">MI domain-containing protein</fullName>
    </recommendedName>
</protein>
<dbReference type="Pfam" id="PF02847">
    <property type="entry name" value="MA3"/>
    <property type="match status" value="1"/>
</dbReference>
<dbReference type="GO" id="GO:0071013">
    <property type="term" value="C:catalytic step 2 spliceosome"/>
    <property type="evidence" value="ECO:0007669"/>
    <property type="project" value="TreeGrafter"/>
</dbReference>
<dbReference type="InterPro" id="IPR016024">
    <property type="entry name" value="ARM-type_fold"/>
</dbReference>
<evidence type="ECO:0000256" key="2">
    <source>
        <dbReference type="ARBA" id="ARBA00006856"/>
    </source>
</evidence>
<reference evidence="9 10" key="1">
    <citation type="submission" date="2024-01" db="EMBL/GenBank/DDBJ databases">
        <authorList>
            <person name="Waweru B."/>
        </authorList>
    </citation>
    <scope>NUCLEOTIDE SEQUENCE [LARGE SCALE GENOMIC DNA]</scope>
</reference>
<keyword evidence="6" id="KW-0539">Nucleus</keyword>
<evidence type="ECO:0000256" key="3">
    <source>
        <dbReference type="ARBA" id="ARBA00022664"/>
    </source>
</evidence>
<feature type="region of interest" description="Disordered" evidence="7">
    <location>
        <begin position="452"/>
        <end position="471"/>
    </location>
</feature>
<dbReference type="GO" id="GO:0003723">
    <property type="term" value="F:RNA binding"/>
    <property type="evidence" value="ECO:0007669"/>
    <property type="project" value="InterPro"/>
</dbReference>
<comment type="subcellular location">
    <subcellularLocation>
        <location evidence="1">Nucleus</location>
    </subcellularLocation>
</comment>
<dbReference type="AlphaFoldDB" id="A0AAV1QNE8"/>
<feature type="region of interest" description="Disordered" evidence="7">
    <location>
        <begin position="1"/>
        <end position="21"/>
    </location>
</feature>
<dbReference type="PROSITE" id="PS51366">
    <property type="entry name" value="MI"/>
    <property type="match status" value="1"/>
</dbReference>
<dbReference type="EMBL" id="CAWUPB010000058">
    <property type="protein sequence ID" value="CAK7323041.1"/>
    <property type="molecule type" value="Genomic_DNA"/>
</dbReference>
<dbReference type="InterPro" id="IPR003890">
    <property type="entry name" value="MIF4G-like_typ-3"/>
</dbReference>
<dbReference type="Gene3D" id="1.25.40.180">
    <property type="match status" value="1"/>
</dbReference>
<accession>A0AAV1QNE8</accession>
<feature type="domain" description="MI" evidence="8">
    <location>
        <begin position="234"/>
        <end position="362"/>
    </location>
</feature>
<dbReference type="GO" id="GO:0006417">
    <property type="term" value="P:regulation of translation"/>
    <property type="evidence" value="ECO:0007669"/>
    <property type="project" value="UniProtKB-KW"/>
</dbReference>
<evidence type="ECO:0000256" key="6">
    <source>
        <dbReference type="ARBA" id="ARBA00023242"/>
    </source>
</evidence>
<keyword evidence="3" id="KW-0507">mRNA processing</keyword>
<dbReference type="PANTHER" id="PTHR18034">
    <property type="entry name" value="CELL CYCLE CONTROL PROTEIN CWF22-RELATED"/>
    <property type="match status" value="1"/>
</dbReference>
<gene>
    <name evidence="9" type="ORF">DCAF_LOCUS656</name>
</gene>
<dbReference type="Pfam" id="PF02854">
    <property type="entry name" value="MIF4G"/>
    <property type="match status" value="1"/>
</dbReference>
<dbReference type="InterPro" id="IPR050781">
    <property type="entry name" value="CWC22_splicing_factor"/>
</dbReference>
<comment type="caution">
    <text evidence="9">The sequence shown here is derived from an EMBL/GenBank/DDBJ whole genome shotgun (WGS) entry which is preliminary data.</text>
</comment>
<dbReference type="GO" id="GO:0000398">
    <property type="term" value="P:mRNA splicing, via spliceosome"/>
    <property type="evidence" value="ECO:0007669"/>
    <property type="project" value="TreeGrafter"/>
</dbReference>
<dbReference type="InterPro" id="IPR003891">
    <property type="entry name" value="Initiation_fac_eIF4g_MI"/>
</dbReference>